<dbReference type="RefSeq" id="WP_099343635.1">
    <property type="nucleotide sequence ID" value="NZ_CP032098.1"/>
</dbReference>
<reference evidence="5 6" key="1">
    <citation type="submission" date="2017-09" db="EMBL/GenBank/DDBJ databases">
        <title>Arcobacter canalis sp. nov., a new species isolated from a water canal contaminated with urban sewage.</title>
        <authorList>
            <person name="Perez-Cataluna A."/>
            <person name="Salas-Masso N."/>
            <person name="Figueras M.J."/>
        </authorList>
    </citation>
    <scope>NUCLEOTIDE SEQUENCE [LARGE SCALE GENOMIC DNA]</scope>
    <source>
        <strain evidence="5 6">F98-3</strain>
    </source>
</reference>
<feature type="domain" description="DUF6471" evidence="1">
    <location>
        <begin position="9"/>
        <end position="68"/>
    </location>
</feature>
<dbReference type="InterPro" id="IPR045526">
    <property type="entry name" value="DUF6471"/>
</dbReference>
<gene>
    <name evidence="2" type="ORF">AMOL_0104</name>
    <name evidence="3" type="ORF">AMOL_0898</name>
    <name evidence="4" type="ORF">AMOL_2293</name>
    <name evidence="5" type="ORF">CPU12_13475</name>
</gene>
<sequence>MENIDDLPKRLIKSELQRRGLKVKDLVERLKPYGEDLTELSFNNKMSRGGFNAVFFLKCMKALGVKNLNLEI</sequence>
<dbReference type="EMBL" id="CP032098">
    <property type="protein sequence ID" value="AXX91143.1"/>
    <property type="molecule type" value="Genomic_DNA"/>
</dbReference>
<dbReference type="Proteomes" id="UP000262712">
    <property type="component" value="Chromosome"/>
</dbReference>
<dbReference type="EMBL" id="CP032098">
    <property type="protein sequence ID" value="AXX93245.1"/>
    <property type="molecule type" value="Genomic_DNA"/>
</dbReference>
<dbReference type="EMBL" id="NXFY01000034">
    <property type="protein sequence ID" value="PHO16855.1"/>
    <property type="molecule type" value="Genomic_DNA"/>
</dbReference>
<reference evidence="2 7" key="2">
    <citation type="submission" date="2018-08" db="EMBL/GenBank/DDBJ databases">
        <title>Complete genome of the Arcobacter molluscorum type strain LMG 25693.</title>
        <authorList>
            <person name="Miller W.G."/>
            <person name="Yee E."/>
            <person name="Bono J.L."/>
        </authorList>
    </citation>
    <scope>NUCLEOTIDE SEQUENCE [LARGE SCALE GENOMIC DNA]</scope>
    <source>
        <strain evidence="2 7">CECT 7696</strain>
    </source>
</reference>
<dbReference type="EMBL" id="CP032098">
    <property type="protein sequence ID" value="AXX91891.1"/>
    <property type="molecule type" value="Genomic_DNA"/>
</dbReference>
<dbReference type="KEGG" id="amol:AMOL_0104"/>
<evidence type="ECO:0000313" key="6">
    <source>
        <dbReference type="Proteomes" id="UP000221222"/>
    </source>
</evidence>
<evidence type="ECO:0000313" key="5">
    <source>
        <dbReference type="EMBL" id="PHO16855.1"/>
    </source>
</evidence>
<evidence type="ECO:0000259" key="1">
    <source>
        <dbReference type="Pfam" id="PF20075"/>
    </source>
</evidence>
<dbReference type="AlphaFoldDB" id="A0A2G1DED5"/>
<name>A0A2G1DED5_9BACT</name>
<evidence type="ECO:0000313" key="3">
    <source>
        <dbReference type="EMBL" id="AXX91891.1"/>
    </source>
</evidence>
<dbReference type="KEGG" id="amol:AMOL_2293"/>
<organism evidence="5 6">
    <name type="scientific">Malaciobacter molluscorum LMG 25693</name>
    <dbReference type="NCBI Taxonomy" id="870501"/>
    <lineage>
        <taxon>Bacteria</taxon>
        <taxon>Pseudomonadati</taxon>
        <taxon>Campylobacterota</taxon>
        <taxon>Epsilonproteobacteria</taxon>
        <taxon>Campylobacterales</taxon>
        <taxon>Arcobacteraceae</taxon>
        <taxon>Malaciobacter</taxon>
    </lineage>
</organism>
<accession>A0A2G1DED5</accession>
<dbReference type="Pfam" id="PF20075">
    <property type="entry name" value="DUF6471"/>
    <property type="match status" value="1"/>
</dbReference>
<protein>
    <recommendedName>
        <fullName evidence="1">DUF6471 domain-containing protein</fullName>
    </recommendedName>
</protein>
<evidence type="ECO:0000313" key="7">
    <source>
        <dbReference type="Proteomes" id="UP000262712"/>
    </source>
</evidence>
<evidence type="ECO:0000313" key="2">
    <source>
        <dbReference type="EMBL" id="AXX91143.1"/>
    </source>
</evidence>
<dbReference type="Proteomes" id="UP000221222">
    <property type="component" value="Unassembled WGS sequence"/>
</dbReference>
<proteinExistence type="predicted"/>
<dbReference type="KEGG" id="amol:AMOL_0898"/>
<keyword evidence="6" id="KW-1185">Reference proteome</keyword>
<evidence type="ECO:0000313" key="4">
    <source>
        <dbReference type="EMBL" id="AXX93245.1"/>
    </source>
</evidence>